<evidence type="ECO:0000256" key="5">
    <source>
        <dbReference type="ARBA" id="ARBA00022741"/>
    </source>
</evidence>
<dbReference type="InterPro" id="IPR015797">
    <property type="entry name" value="NUDIX_hydrolase-like_dom_sf"/>
</dbReference>
<proteinExistence type="inferred from homology"/>
<keyword evidence="5" id="KW-0547">Nucleotide-binding</keyword>
<evidence type="ECO:0000256" key="7">
    <source>
        <dbReference type="ARBA" id="ARBA00024504"/>
    </source>
</evidence>
<dbReference type="PROSITE" id="PS51462">
    <property type="entry name" value="NUDIX"/>
    <property type="match status" value="1"/>
</dbReference>
<evidence type="ECO:0000256" key="12">
    <source>
        <dbReference type="ARBA" id="ARBA00048896"/>
    </source>
</evidence>
<evidence type="ECO:0000256" key="4">
    <source>
        <dbReference type="ARBA" id="ARBA00018911"/>
    </source>
</evidence>
<dbReference type="PANTHER" id="PTHR21340:SF0">
    <property type="entry name" value="BIS(5'-NUCLEOSYL)-TETRAPHOSPHATASE [ASYMMETRICAL]"/>
    <property type="match status" value="1"/>
</dbReference>
<comment type="catalytic activity">
    <reaction evidence="7">
        <text>a 5'-end FAD-phospho-ribonucleoside in mRNA + H2O = a 5'-end phospho-adenosine-phospho-ribonucleoside in mRNA + FMN + 2 H(+)</text>
        <dbReference type="Rhea" id="RHEA:67588"/>
        <dbReference type="Rhea" id="RHEA-COMP:15719"/>
        <dbReference type="Rhea" id="RHEA-COMP:17275"/>
        <dbReference type="ChEBI" id="CHEBI:15377"/>
        <dbReference type="ChEBI" id="CHEBI:15378"/>
        <dbReference type="ChEBI" id="CHEBI:58210"/>
        <dbReference type="ChEBI" id="CHEBI:144051"/>
        <dbReference type="ChEBI" id="CHEBI:172372"/>
    </reaction>
    <physiologicalReaction direction="left-to-right" evidence="7">
        <dbReference type="Rhea" id="RHEA:67589"/>
    </physiologicalReaction>
</comment>
<dbReference type="PROSITE" id="PS00893">
    <property type="entry name" value="NUDIX_BOX"/>
    <property type="match status" value="1"/>
</dbReference>
<comment type="catalytic activity">
    <reaction evidence="12">
        <text>P(1),P(4)-bis(5'-guanosyl) tetraphosphate + H2O = GMP + GTP + 2 H(+)</text>
        <dbReference type="Rhea" id="RHEA:22484"/>
        <dbReference type="ChEBI" id="CHEBI:15377"/>
        <dbReference type="ChEBI" id="CHEBI:15378"/>
        <dbReference type="ChEBI" id="CHEBI:37565"/>
        <dbReference type="ChEBI" id="CHEBI:57553"/>
        <dbReference type="ChEBI" id="CHEBI:58115"/>
        <dbReference type="EC" id="3.6.1.17"/>
    </reaction>
</comment>
<evidence type="ECO:0000256" key="1">
    <source>
        <dbReference type="ARBA" id="ARBA00001968"/>
    </source>
</evidence>
<dbReference type="EMBL" id="KB103229">
    <property type="protein sequence ID" value="ELK34280.1"/>
    <property type="molecule type" value="Genomic_DNA"/>
</dbReference>
<evidence type="ECO:0000256" key="8">
    <source>
        <dbReference type="ARBA" id="ARBA00029676"/>
    </source>
</evidence>
<dbReference type="PANTHER" id="PTHR21340">
    <property type="entry name" value="DIADENOSINE 5,5-P1,P4-TETRAPHOSPHATE PYROPHOSPHOHYDROLASE MUTT"/>
    <property type="match status" value="1"/>
</dbReference>
<comment type="cofactor">
    <cofactor evidence="1">
        <name>a divalent metal cation</name>
        <dbReference type="ChEBI" id="CHEBI:60240"/>
    </cofactor>
</comment>
<evidence type="ECO:0000256" key="9">
    <source>
        <dbReference type="ARBA" id="ARBA00032644"/>
    </source>
</evidence>
<evidence type="ECO:0000256" key="6">
    <source>
        <dbReference type="ARBA" id="ARBA00022801"/>
    </source>
</evidence>
<dbReference type="GO" id="GO:0000166">
    <property type="term" value="F:nucleotide binding"/>
    <property type="evidence" value="ECO:0007669"/>
    <property type="project" value="UniProtKB-KW"/>
</dbReference>
<comment type="similarity">
    <text evidence="2">Belongs to the Nudix hydrolase family.</text>
</comment>
<dbReference type="AlphaFoldDB" id="L5M7L8"/>
<dbReference type="InterPro" id="IPR051325">
    <property type="entry name" value="Nudix_hydrolase_domain"/>
</dbReference>
<evidence type="ECO:0000259" key="13">
    <source>
        <dbReference type="PROSITE" id="PS51462"/>
    </source>
</evidence>
<evidence type="ECO:0000256" key="3">
    <source>
        <dbReference type="ARBA" id="ARBA00012447"/>
    </source>
</evidence>
<dbReference type="EC" id="3.6.1.17" evidence="3"/>
<dbReference type="GO" id="GO:0004081">
    <property type="term" value="F:bis(5'-nucleosyl)-tetraphosphatase (asymmetrical) activity"/>
    <property type="evidence" value="ECO:0007669"/>
    <property type="project" value="UniProtKB-EC"/>
</dbReference>
<comment type="catalytic activity">
    <reaction evidence="11">
        <text>a 5'-end CoA-ribonucleoside in mRNA + H2O = a 5'-end phospho-adenosine-phospho-ribonucleoside in mRNA + (R)-4'-phosphopantetheine + 2 H(+)</text>
        <dbReference type="Rhea" id="RHEA:67592"/>
        <dbReference type="Rhea" id="RHEA-COMP:15719"/>
        <dbReference type="Rhea" id="RHEA-COMP:17276"/>
        <dbReference type="ChEBI" id="CHEBI:15377"/>
        <dbReference type="ChEBI" id="CHEBI:15378"/>
        <dbReference type="ChEBI" id="CHEBI:61723"/>
        <dbReference type="ChEBI" id="CHEBI:144051"/>
        <dbReference type="ChEBI" id="CHEBI:172371"/>
    </reaction>
    <physiologicalReaction direction="left-to-right" evidence="11">
        <dbReference type="Rhea" id="RHEA:67593"/>
    </physiologicalReaction>
</comment>
<sequence length="237" mass="26759">MVLLSSGPIGAGSASTTTHCQCGVANTRHVPRHPMVVSQKKHVLRCKLILIKHQQRRHRDHQLLPQRPSLQLALLSVSTSSFFGPGILQTMALRACGLIIFRRRLIPKVDNASIEFLLLQASDGIHHWTPPKGHVEPGENELETALRETQEEAGLKASQLTIIEGFRRELNYVAREKPKTVIYWLAEVKDYDAEIRLSHEHQAYRWLGLEEACQLAQFKDLEALLQEGHQFLCSTVA</sequence>
<dbReference type="InterPro" id="IPR003565">
    <property type="entry name" value="Tetra_PHTase"/>
</dbReference>
<keyword evidence="15" id="KW-1185">Reference proteome</keyword>
<dbReference type="Gene3D" id="3.90.79.10">
    <property type="entry name" value="Nucleoside Triphosphate Pyrophosphohydrolase"/>
    <property type="match status" value="1"/>
</dbReference>
<organism evidence="14 15">
    <name type="scientific">Myotis davidii</name>
    <name type="common">David's myotis</name>
    <dbReference type="NCBI Taxonomy" id="225400"/>
    <lineage>
        <taxon>Eukaryota</taxon>
        <taxon>Metazoa</taxon>
        <taxon>Chordata</taxon>
        <taxon>Craniata</taxon>
        <taxon>Vertebrata</taxon>
        <taxon>Euteleostomi</taxon>
        <taxon>Mammalia</taxon>
        <taxon>Eutheria</taxon>
        <taxon>Laurasiatheria</taxon>
        <taxon>Chiroptera</taxon>
        <taxon>Yangochiroptera</taxon>
        <taxon>Vespertilionidae</taxon>
        <taxon>Myotis</taxon>
    </lineage>
</organism>
<protein>
    <recommendedName>
        <fullName evidence="4">Bis(5'-nucleosyl)-tetraphosphatase [asymmetrical]</fullName>
        <ecNumber evidence="3">3.6.1.17</ecNumber>
    </recommendedName>
    <alternativeName>
        <fullName evidence="9">Diadenosine 5',5'''-P1,P4-tetraphosphate asymmetrical hydrolase</fullName>
    </alternativeName>
    <alternativeName>
        <fullName evidence="8">Nucleoside diphosphate-linked moiety X motif 2</fullName>
    </alternativeName>
</protein>
<dbReference type="InterPro" id="IPR020084">
    <property type="entry name" value="NUDIX_hydrolase_CS"/>
</dbReference>
<keyword evidence="6" id="KW-0378">Hydrolase</keyword>
<evidence type="ECO:0000256" key="10">
    <source>
        <dbReference type="ARBA" id="ARBA00045172"/>
    </source>
</evidence>
<dbReference type="PRINTS" id="PR01405">
    <property type="entry name" value="TETRPHPHTASE"/>
</dbReference>
<dbReference type="Pfam" id="PF00293">
    <property type="entry name" value="NUDIX"/>
    <property type="match status" value="1"/>
</dbReference>
<reference evidence="15" key="1">
    <citation type="journal article" date="2013" name="Science">
        <title>Comparative analysis of bat genomes provides insight into the evolution of flight and immunity.</title>
        <authorList>
            <person name="Zhang G."/>
            <person name="Cowled C."/>
            <person name="Shi Z."/>
            <person name="Huang Z."/>
            <person name="Bishop-Lilly K.A."/>
            <person name="Fang X."/>
            <person name="Wynne J.W."/>
            <person name="Xiong Z."/>
            <person name="Baker M.L."/>
            <person name="Zhao W."/>
            <person name="Tachedjian M."/>
            <person name="Zhu Y."/>
            <person name="Zhou P."/>
            <person name="Jiang X."/>
            <person name="Ng J."/>
            <person name="Yang L."/>
            <person name="Wu L."/>
            <person name="Xiao J."/>
            <person name="Feng Y."/>
            <person name="Chen Y."/>
            <person name="Sun X."/>
            <person name="Zhang Y."/>
            <person name="Marsh G.A."/>
            <person name="Crameri G."/>
            <person name="Broder C.C."/>
            <person name="Frey K.G."/>
            <person name="Wang L.F."/>
            <person name="Wang J."/>
        </authorList>
    </citation>
    <scope>NUCLEOTIDE SEQUENCE [LARGE SCALE GENOMIC DNA]</scope>
</reference>
<dbReference type="SUPFAM" id="SSF55811">
    <property type="entry name" value="Nudix"/>
    <property type="match status" value="1"/>
</dbReference>
<gene>
    <name evidence="14" type="ORF">MDA_GLEAN10021641</name>
</gene>
<dbReference type="GO" id="GO:0006754">
    <property type="term" value="P:ATP biosynthetic process"/>
    <property type="evidence" value="ECO:0007669"/>
    <property type="project" value="TreeGrafter"/>
</dbReference>
<dbReference type="CDD" id="cd03428">
    <property type="entry name" value="NUDIX_Ap4A_Nudt2"/>
    <property type="match status" value="1"/>
</dbReference>
<name>L5M7L8_MYODS</name>
<evidence type="ECO:0000256" key="11">
    <source>
        <dbReference type="ARBA" id="ARBA00048667"/>
    </source>
</evidence>
<feature type="domain" description="Nudix hydrolase" evidence="13">
    <location>
        <begin position="91"/>
        <end position="229"/>
    </location>
</feature>
<dbReference type="GO" id="GO:0006167">
    <property type="term" value="P:AMP biosynthetic process"/>
    <property type="evidence" value="ECO:0007669"/>
    <property type="project" value="TreeGrafter"/>
</dbReference>
<dbReference type="InterPro" id="IPR000086">
    <property type="entry name" value="NUDIX_hydrolase_dom"/>
</dbReference>
<dbReference type="Proteomes" id="UP000010556">
    <property type="component" value="Unassembled WGS sequence"/>
</dbReference>
<dbReference type="FunFam" id="3.90.79.10:FF:000037">
    <property type="entry name" value="Nudix hydrolase 2"/>
    <property type="match status" value="1"/>
</dbReference>
<evidence type="ECO:0000313" key="15">
    <source>
        <dbReference type="Proteomes" id="UP000010556"/>
    </source>
</evidence>
<accession>L5M7L8</accession>
<evidence type="ECO:0000256" key="2">
    <source>
        <dbReference type="ARBA" id="ARBA00005582"/>
    </source>
</evidence>
<dbReference type="eggNOG" id="KOG2839">
    <property type="taxonomic scope" value="Eukaryota"/>
</dbReference>
<comment type="function">
    <text evidence="10">Catalyzes the asymmetric hydrolysis of diadenosine 5',5'''-P1,P4-tetraphosphate (Ap4A) to yield AMP and ATP. Exhibits decapping activity towards FAD-capped RNAs and dpCoA-capped RNAs in vitro.</text>
</comment>
<evidence type="ECO:0000313" key="14">
    <source>
        <dbReference type="EMBL" id="ELK34280.1"/>
    </source>
</evidence>